<dbReference type="HOGENOM" id="CLU_022017_6_0_9"/>
<evidence type="ECO:0000256" key="1">
    <source>
        <dbReference type="ARBA" id="ARBA00004651"/>
    </source>
</evidence>
<feature type="transmembrane region" description="Helical" evidence="6">
    <location>
        <begin position="48"/>
        <end position="70"/>
    </location>
</feature>
<evidence type="ECO:0000256" key="6">
    <source>
        <dbReference type="SAM" id="Phobius"/>
    </source>
</evidence>
<dbReference type="InterPro" id="IPR002797">
    <property type="entry name" value="Polysacc_synth"/>
</dbReference>
<keyword evidence="5 6" id="KW-0472">Membrane</keyword>
<dbReference type="InterPro" id="IPR050833">
    <property type="entry name" value="Poly_Biosynth_Transport"/>
</dbReference>
<accession>K8E5W4</accession>
<evidence type="ECO:0000256" key="5">
    <source>
        <dbReference type="ARBA" id="ARBA00023136"/>
    </source>
</evidence>
<sequence length="415" mass="47232">MGIIKATKDPENTQKYVNQITSLRIILSVVALCILIVIVPFLNQTTEVKAMILINGITIFTSAVFIDWIFQALQKMSYVGFAALLRNVIYGIGVVVPLATGMYTKIYLVPIAQVVSSIIGCLFLWSIYRKQEKAKFKFDFNLKDAKILVLAAVPFFFSGVFATFNSNIDILMIGIFKTKSDVGLYSAVYKIINILTIFVSFIFTPLYPYLIKYFHNEDYLSLDSLVAKLSKFVYILAFPMLAGGLLLRENILLTLYSAEYYTEEVKLVYLVLIIQVFMLFGREIYGYELTAWGLQKKYMQIVMISSVYNIISNIIFIPMFGIVGAAVNTMISEIVNFILMRHFSRKTYIVKQDFSYIYGIIFATIIMSSGIFLIKVFISKSILVLIPIGIVLYAITILVSRVLSKEEINYLLRKE</sequence>
<keyword evidence="8" id="KW-1185">Reference proteome</keyword>
<evidence type="ECO:0000313" key="8">
    <source>
        <dbReference type="Proteomes" id="UP000000212"/>
    </source>
</evidence>
<feature type="transmembrane region" description="Helical" evidence="6">
    <location>
        <begin position="188"/>
        <end position="210"/>
    </location>
</feature>
<dbReference type="CDD" id="cd13128">
    <property type="entry name" value="MATE_Wzx_like"/>
    <property type="match status" value="1"/>
</dbReference>
<dbReference type="Proteomes" id="UP000000212">
    <property type="component" value="Chromosome"/>
</dbReference>
<comment type="subcellular location">
    <subcellularLocation>
        <location evidence="1">Cell membrane</location>
        <topology evidence="1">Multi-pass membrane protein</topology>
    </subcellularLocation>
</comment>
<feature type="transmembrane region" description="Helical" evidence="6">
    <location>
        <begin position="77"/>
        <end position="100"/>
    </location>
</feature>
<feature type="transmembrane region" description="Helical" evidence="6">
    <location>
        <begin position="297"/>
        <end position="316"/>
    </location>
</feature>
<dbReference type="eggNOG" id="COG2244">
    <property type="taxonomic scope" value="Bacteria"/>
</dbReference>
<feature type="transmembrane region" description="Helical" evidence="6">
    <location>
        <begin position="355"/>
        <end position="378"/>
    </location>
</feature>
<evidence type="ECO:0000256" key="4">
    <source>
        <dbReference type="ARBA" id="ARBA00022989"/>
    </source>
</evidence>
<name>K8E5W4_CARML</name>
<proteinExistence type="predicted"/>
<evidence type="ECO:0000256" key="2">
    <source>
        <dbReference type="ARBA" id="ARBA00022475"/>
    </source>
</evidence>
<keyword evidence="2" id="KW-1003">Cell membrane</keyword>
<dbReference type="EMBL" id="HE999757">
    <property type="protein sequence ID" value="CCO12182.2"/>
    <property type="molecule type" value="Genomic_DNA"/>
</dbReference>
<dbReference type="STRING" id="1234679.BN424_2760"/>
<dbReference type="PANTHER" id="PTHR30250:SF11">
    <property type="entry name" value="O-ANTIGEN TRANSPORTER-RELATED"/>
    <property type="match status" value="1"/>
</dbReference>
<dbReference type="AlphaFoldDB" id="K8E5W4"/>
<keyword evidence="4 6" id="KW-1133">Transmembrane helix</keyword>
<gene>
    <name evidence="7" type="ORF">BN424_2760</name>
</gene>
<feature type="transmembrane region" description="Helical" evidence="6">
    <location>
        <begin position="147"/>
        <end position="168"/>
    </location>
</feature>
<dbReference type="Pfam" id="PF01943">
    <property type="entry name" value="Polysacc_synt"/>
    <property type="match status" value="1"/>
</dbReference>
<organism evidence="7 8">
    <name type="scientific">Carnobacterium maltaromaticum LMA28</name>
    <dbReference type="NCBI Taxonomy" id="1234679"/>
    <lineage>
        <taxon>Bacteria</taxon>
        <taxon>Bacillati</taxon>
        <taxon>Bacillota</taxon>
        <taxon>Bacilli</taxon>
        <taxon>Lactobacillales</taxon>
        <taxon>Carnobacteriaceae</taxon>
        <taxon>Carnobacterium</taxon>
    </lineage>
</organism>
<evidence type="ECO:0000313" key="7">
    <source>
        <dbReference type="EMBL" id="CCO12182.2"/>
    </source>
</evidence>
<feature type="transmembrane region" description="Helical" evidence="6">
    <location>
        <begin position="21"/>
        <end position="42"/>
    </location>
</feature>
<dbReference type="OrthoDB" id="9815702at2"/>
<feature type="transmembrane region" description="Helical" evidence="6">
    <location>
        <begin position="231"/>
        <end position="247"/>
    </location>
</feature>
<dbReference type="KEGG" id="cml:BN424_2760"/>
<reference evidence="8" key="1">
    <citation type="journal article" date="2013" name="Genome Announc.">
        <title>Complete Chromosome Sequence of Carnobacterium maltaromaticum LMA 28.</title>
        <authorList>
            <person name="Cailliez-Grimal C."/>
            <person name="Chaillou S."/>
            <person name="Anba-Mondoloni J."/>
            <person name="Loux V."/>
            <person name="Afzal M.I."/>
            <person name="Rahman A."/>
            <person name="Kergourlay G."/>
            <person name="Champomier-Verges M.C."/>
            <person name="Zagorec M."/>
            <person name="Dalgaard P."/>
            <person name="Leisner J.J."/>
            <person name="Prevost H."/>
            <person name="Revol-Junelles A.M."/>
            <person name="Borges F."/>
        </authorList>
    </citation>
    <scope>NUCLEOTIDE SEQUENCE</scope>
    <source>
        <strain evidence="8">LMA28</strain>
    </source>
</reference>
<feature type="transmembrane region" description="Helical" evidence="6">
    <location>
        <begin position="106"/>
        <end position="127"/>
    </location>
</feature>
<keyword evidence="3 6" id="KW-0812">Transmembrane</keyword>
<feature type="transmembrane region" description="Helical" evidence="6">
    <location>
        <begin position="384"/>
        <end position="404"/>
    </location>
</feature>
<dbReference type="PANTHER" id="PTHR30250">
    <property type="entry name" value="PST FAMILY PREDICTED COLANIC ACID TRANSPORTER"/>
    <property type="match status" value="1"/>
</dbReference>
<dbReference type="GO" id="GO:0005886">
    <property type="term" value="C:plasma membrane"/>
    <property type="evidence" value="ECO:0007669"/>
    <property type="project" value="UniProtKB-SubCell"/>
</dbReference>
<protein>
    <submittedName>
        <fullName evidence="7">Polysaccharide biosynthesis family protein</fullName>
    </submittedName>
</protein>
<feature type="transmembrane region" description="Helical" evidence="6">
    <location>
        <begin position="267"/>
        <end position="285"/>
    </location>
</feature>
<evidence type="ECO:0000256" key="3">
    <source>
        <dbReference type="ARBA" id="ARBA00022692"/>
    </source>
</evidence>